<name>A0A284QNI6_ARMOS</name>
<evidence type="ECO:0000256" key="1">
    <source>
        <dbReference type="SAM" id="MobiDB-lite"/>
    </source>
</evidence>
<dbReference type="InterPro" id="IPR015889">
    <property type="entry name" value="Intradiol_dOase_core"/>
</dbReference>
<evidence type="ECO:0000313" key="3">
    <source>
        <dbReference type="EMBL" id="SJK98008.1"/>
    </source>
</evidence>
<feature type="signal peptide" evidence="2">
    <location>
        <begin position="1"/>
        <end position="20"/>
    </location>
</feature>
<proteinExistence type="predicted"/>
<dbReference type="Proteomes" id="UP000219338">
    <property type="component" value="Unassembled WGS sequence"/>
</dbReference>
<keyword evidence="4" id="KW-1185">Reference proteome</keyword>
<evidence type="ECO:0000313" key="4">
    <source>
        <dbReference type="Proteomes" id="UP000219338"/>
    </source>
</evidence>
<reference evidence="4" key="1">
    <citation type="journal article" date="2017" name="Nat. Ecol. Evol.">
        <title>Genome expansion and lineage-specific genetic innovations in the forest pathogenic fungi Armillaria.</title>
        <authorList>
            <person name="Sipos G."/>
            <person name="Prasanna A.N."/>
            <person name="Walter M.C."/>
            <person name="O'Connor E."/>
            <person name="Balint B."/>
            <person name="Krizsan K."/>
            <person name="Kiss B."/>
            <person name="Hess J."/>
            <person name="Varga T."/>
            <person name="Slot J."/>
            <person name="Riley R."/>
            <person name="Boka B."/>
            <person name="Rigling D."/>
            <person name="Barry K."/>
            <person name="Lee J."/>
            <person name="Mihaltcheva S."/>
            <person name="LaButti K."/>
            <person name="Lipzen A."/>
            <person name="Waldron R."/>
            <person name="Moloney N.M."/>
            <person name="Sperisen C."/>
            <person name="Kredics L."/>
            <person name="Vagvoelgyi C."/>
            <person name="Patrignani A."/>
            <person name="Fitzpatrick D."/>
            <person name="Nagy I."/>
            <person name="Doyle S."/>
            <person name="Anderson J.B."/>
            <person name="Grigoriev I.V."/>
            <person name="Gueldener U."/>
            <person name="Muensterkoetter M."/>
            <person name="Nagy L.G."/>
        </authorList>
    </citation>
    <scope>NUCLEOTIDE SEQUENCE [LARGE SCALE GENOMIC DNA]</scope>
    <source>
        <strain evidence="4">C18/9</strain>
    </source>
</reference>
<dbReference type="OrthoDB" id="121380at2759"/>
<accession>A0A284QNI6</accession>
<dbReference type="SUPFAM" id="SSF49482">
    <property type="entry name" value="Aromatic compound dioxygenase"/>
    <property type="match status" value="1"/>
</dbReference>
<dbReference type="PANTHER" id="PTHR34315:SF1">
    <property type="entry name" value="INTRADIOL RING-CLEAVAGE DIOXYGENASES DOMAIN-CONTAINING PROTEIN-RELATED"/>
    <property type="match status" value="1"/>
</dbReference>
<dbReference type="AlphaFoldDB" id="A0A284QNI6"/>
<dbReference type="EMBL" id="FUEG01000001">
    <property type="protein sequence ID" value="SJK98008.1"/>
    <property type="molecule type" value="Genomic_DNA"/>
</dbReference>
<sequence length="390" mass="41175">MIYLPYIASFALLAATTVVGNPGAAPLSGAEVARSSELHQAARRSLGACQDTLSRRDKMEKSAARRTALVDELRKKRGLVTRAPYKRTITSDNVLSTTHLSSEANLTMEVDQGMSYVRGEYVRSTISEDQSGVYTYVDLELIDVSTCETAPDLYIDFWHCNSTGVYSGVPGSGNGIPGDLSNVACSDASPFPGCLAESCAPGHYSGRATHFDTVIHSQGTVFGNGTFTAPSVHYIGQIFFDQDLISSVEATSPYNTNIIEITTNSMDQVFVLGFGSTIFEYLYLGDDISDGLLLWGVIGVDMSTTYEITPAATLTEHGGVIHNPSSIGGGNMTGNFPSGAGSDNSTSSGSDTTGNLPSGDESGESTSSSDNSTISLLHGDLLCKCTSYTA</sequence>
<dbReference type="OMA" id="VHYIGQI"/>
<feature type="chain" id="PRO_5012854578" evidence="2">
    <location>
        <begin position="21"/>
        <end position="390"/>
    </location>
</feature>
<keyword evidence="2" id="KW-0732">Signal</keyword>
<dbReference type="GO" id="GO:0005506">
    <property type="term" value="F:iron ion binding"/>
    <property type="evidence" value="ECO:0007669"/>
    <property type="project" value="InterPro"/>
</dbReference>
<gene>
    <name evidence="3" type="ORF">ARMOST_01264</name>
</gene>
<feature type="region of interest" description="Disordered" evidence="1">
    <location>
        <begin position="323"/>
        <end position="372"/>
    </location>
</feature>
<protein>
    <submittedName>
        <fullName evidence="3">Related to extracellular dioxygenase</fullName>
    </submittedName>
</protein>
<organism evidence="3 4">
    <name type="scientific">Armillaria ostoyae</name>
    <name type="common">Armillaria root rot fungus</name>
    <dbReference type="NCBI Taxonomy" id="47428"/>
    <lineage>
        <taxon>Eukaryota</taxon>
        <taxon>Fungi</taxon>
        <taxon>Dikarya</taxon>
        <taxon>Basidiomycota</taxon>
        <taxon>Agaricomycotina</taxon>
        <taxon>Agaricomycetes</taxon>
        <taxon>Agaricomycetidae</taxon>
        <taxon>Agaricales</taxon>
        <taxon>Marasmiineae</taxon>
        <taxon>Physalacriaceae</taxon>
        <taxon>Armillaria</taxon>
    </lineage>
</organism>
<evidence type="ECO:0000256" key="2">
    <source>
        <dbReference type="SAM" id="SignalP"/>
    </source>
</evidence>
<dbReference type="PANTHER" id="PTHR34315">
    <property type="match status" value="1"/>
</dbReference>
<feature type="compositionally biased region" description="Low complexity" evidence="1">
    <location>
        <begin position="338"/>
        <end position="372"/>
    </location>
</feature>
<dbReference type="Gene3D" id="2.60.130.10">
    <property type="entry name" value="Aromatic compound dioxygenase"/>
    <property type="match status" value="1"/>
</dbReference>
<dbReference type="GO" id="GO:0016702">
    <property type="term" value="F:oxidoreductase activity, acting on single donors with incorporation of molecular oxygen, incorporation of two atoms of oxygen"/>
    <property type="evidence" value="ECO:0007669"/>
    <property type="project" value="InterPro"/>
</dbReference>
<keyword evidence="3" id="KW-0560">Oxidoreductase</keyword>
<dbReference type="STRING" id="47428.A0A284QNI6"/>
<keyword evidence="3" id="KW-0223">Dioxygenase</keyword>